<evidence type="ECO:0000259" key="7">
    <source>
        <dbReference type="PROSITE" id="PS50928"/>
    </source>
</evidence>
<evidence type="ECO:0000256" key="3">
    <source>
        <dbReference type="ARBA" id="ARBA00022692"/>
    </source>
</evidence>
<comment type="caution">
    <text evidence="8">The sequence shown here is derived from an EMBL/GenBank/DDBJ whole genome shotgun (WGS) entry which is preliminary data.</text>
</comment>
<dbReference type="PANTHER" id="PTHR43839">
    <property type="entry name" value="OPPC IN A BINDING PROTEIN-DEPENDENT TRANSPORT SYSTEM"/>
    <property type="match status" value="1"/>
</dbReference>
<dbReference type="PANTHER" id="PTHR43839:SF3">
    <property type="entry name" value="OLIGOPEPTIDE ABC TRANSPORTER, PERMEASE PROTEIN"/>
    <property type="match status" value="1"/>
</dbReference>
<dbReference type="RefSeq" id="WP_336586459.1">
    <property type="nucleotide sequence ID" value="NZ_JBBAXC010000005.1"/>
</dbReference>
<reference evidence="8 9" key="1">
    <citation type="journal article" date="2018" name="J. Microbiol.">
        <title>Bacillus spongiae sp. nov., isolated from sponge of Jeju Island.</title>
        <authorList>
            <person name="Lee G.E."/>
            <person name="Im W.T."/>
            <person name="Park J.S."/>
        </authorList>
    </citation>
    <scope>NUCLEOTIDE SEQUENCE [LARGE SCALE GENOMIC DNA]</scope>
    <source>
        <strain evidence="8 9">135PIL107-10</strain>
    </source>
</reference>
<evidence type="ECO:0000256" key="4">
    <source>
        <dbReference type="ARBA" id="ARBA00022989"/>
    </source>
</evidence>
<evidence type="ECO:0000256" key="2">
    <source>
        <dbReference type="ARBA" id="ARBA00022448"/>
    </source>
</evidence>
<feature type="transmembrane region" description="Helical" evidence="6">
    <location>
        <begin position="114"/>
        <end position="133"/>
    </location>
</feature>
<dbReference type="Proteomes" id="UP001312865">
    <property type="component" value="Unassembled WGS sequence"/>
</dbReference>
<dbReference type="PROSITE" id="PS50928">
    <property type="entry name" value="ABC_TM1"/>
    <property type="match status" value="1"/>
</dbReference>
<gene>
    <name evidence="8" type="ORF">WAK64_08120</name>
</gene>
<feature type="transmembrane region" description="Helical" evidence="6">
    <location>
        <begin position="145"/>
        <end position="164"/>
    </location>
</feature>
<dbReference type="EMBL" id="JBBAXC010000005">
    <property type="protein sequence ID" value="MEI5907021.1"/>
    <property type="molecule type" value="Genomic_DNA"/>
</dbReference>
<comment type="similarity">
    <text evidence="6">Belongs to the binding-protein-dependent transport system permease family.</text>
</comment>
<evidence type="ECO:0000256" key="6">
    <source>
        <dbReference type="RuleBase" id="RU363032"/>
    </source>
</evidence>
<dbReference type="Pfam" id="PF00528">
    <property type="entry name" value="BPD_transp_1"/>
    <property type="match status" value="1"/>
</dbReference>
<dbReference type="InterPro" id="IPR000515">
    <property type="entry name" value="MetI-like"/>
</dbReference>
<dbReference type="SUPFAM" id="SSF161098">
    <property type="entry name" value="MetI-like"/>
    <property type="match status" value="1"/>
</dbReference>
<feature type="transmembrane region" description="Helical" evidence="6">
    <location>
        <begin position="246"/>
        <end position="266"/>
    </location>
</feature>
<proteinExistence type="inferred from homology"/>
<comment type="subcellular location">
    <subcellularLocation>
        <location evidence="6">Cell membrane</location>
        <topology evidence="6">Multi-pass membrane protein</topology>
    </subcellularLocation>
    <subcellularLocation>
        <location evidence="1">Membrane</location>
        <topology evidence="1">Multi-pass membrane protein</topology>
    </subcellularLocation>
</comment>
<dbReference type="Gene3D" id="1.10.3720.10">
    <property type="entry name" value="MetI-like"/>
    <property type="match status" value="1"/>
</dbReference>
<feature type="domain" description="ABC transmembrane type-1" evidence="7">
    <location>
        <begin position="77"/>
        <end position="267"/>
    </location>
</feature>
<name>A0ABU8HCR7_9BACI</name>
<organism evidence="8 9">
    <name type="scientific">Bacillus spongiae</name>
    <dbReference type="NCBI Taxonomy" id="2683610"/>
    <lineage>
        <taxon>Bacteria</taxon>
        <taxon>Bacillati</taxon>
        <taxon>Bacillota</taxon>
        <taxon>Bacilli</taxon>
        <taxon>Bacillales</taxon>
        <taxon>Bacillaceae</taxon>
        <taxon>Bacillus</taxon>
    </lineage>
</organism>
<keyword evidence="3 6" id="KW-0812">Transmembrane</keyword>
<accession>A0ABU8HCR7</accession>
<evidence type="ECO:0000313" key="8">
    <source>
        <dbReference type="EMBL" id="MEI5907021.1"/>
    </source>
</evidence>
<keyword evidence="9" id="KW-1185">Reference proteome</keyword>
<evidence type="ECO:0000313" key="9">
    <source>
        <dbReference type="Proteomes" id="UP001312865"/>
    </source>
</evidence>
<feature type="transmembrane region" description="Helical" evidence="6">
    <location>
        <begin position="203"/>
        <end position="226"/>
    </location>
</feature>
<keyword evidence="5 6" id="KW-0472">Membrane</keyword>
<protein>
    <submittedName>
        <fullName evidence="8">ABC transporter permease subunit</fullName>
    </submittedName>
</protein>
<dbReference type="InterPro" id="IPR035906">
    <property type="entry name" value="MetI-like_sf"/>
</dbReference>
<keyword evidence="4 6" id="KW-1133">Transmembrane helix</keyword>
<feature type="transmembrane region" description="Helical" evidence="6">
    <location>
        <begin position="79"/>
        <end position="102"/>
    </location>
</feature>
<dbReference type="CDD" id="cd06261">
    <property type="entry name" value="TM_PBP2"/>
    <property type="match status" value="1"/>
</dbReference>
<sequence>MIKKLFRNGSFLFGFFILFLLLLTSIVNTEYIKSDHVDASSESWMDKPSPPSWEHPFGTATGEDLFNLQLANTIPTIKLALFITFARMLISILLGFLYGVFYKRVRWLDMVIEGYNFVPATLLALILLFSSRYIVNDTMNSSAHWYFVAFVFIGVGILPLSQLIGKEVWLALQNDYIQSSKVLGARKRRIIFKHVIPSIRGKLFLMLSGQMIQVLTIMLHITVLGFKIPGWGHFIGENYYQLMLSPWIIFFPVLLYTLLIVAITFMSNGVRDCMDQEYMVRKSTALNVNKPITPIKQLNNMNV</sequence>
<evidence type="ECO:0000256" key="1">
    <source>
        <dbReference type="ARBA" id="ARBA00004141"/>
    </source>
</evidence>
<evidence type="ECO:0000256" key="5">
    <source>
        <dbReference type="ARBA" id="ARBA00023136"/>
    </source>
</evidence>
<keyword evidence="2 6" id="KW-0813">Transport</keyword>